<dbReference type="NCBIfam" id="TIGR01733">
    <property type="entry name" value="AA-adenyl-dom"/>
    <property type="match status" value="2"/>
</dbReference>
<dbReference type="InterPro" id="IPR023213">
    <property type="entry name" value="CAT-like_dom_sf"/>
</dbReference>
<dbReference type="InterPro" id="IPR020806">
    <property type="entry name" value="PKS_PP-bd"/>
</dbReference>
<evidence type="ECO:0000256" key="5">
    <source>
        <dbReference type="ARBA" id="ARBA00023098"/>
    </source>
</evidence>
<dbReference type="Pfam" id="PF00501">
    <property type="entry name" value="AMP-binding"/>
    <property type="match status" value="3"/>
</dbReference>
<keyword evidence="5" id="KW-0443">Lipid metabolism</keyword>
<dbReference type="Gene3D" id="3.40.50.1820">
    <property type="entry name" value="alpha/beta hydrolase"/>
    <property type="match status" value="1"/>
</dbReference>
<evidence type="ECO:0000256" key="2">
    <source>
        <dbReference type="ARBA" id="ARBA00022450"/>
    </source>
</evidence>
<dbReference type="InterPro" id="IPR036736">
    <property type="entry name" value="ACP-like_sf"/>
</dbReference>
<dbReference type="PANTHER" id="PTHR45527">
    <property type="entry name" value="NONRIBOSOMAL PEPTIDE SYNTHETASE"/>
    <property type="match status" value="1"/>
</dbReference>
<sequence>MTRPADGFTSVPHALGHWARERGEDIAFTCLGAGNVVDRVFTYGELADEAARVATFLRATVRPGDRVLLLFPPGAGYLAAFLGCLSSGAVAVPLYPPRPGAKLDRITAVVDDCAAAVALTTGPLVPLLADLPVPVHAIDELPAATTAPAVPEAADLAFLQYTSGSTGTPKGVMVSHANLAANLRAIESGFGIGPDDVVLSWLPMYHDMGLIGTTLLPLYTGTPAVLLPTFEFVRDPLCWPLAIAEFGATCSGGPDFAYRLLADRYDATRLSGVDLSRWRIAFNGAEPVRAATMAAVTERYGAQGFAPSAWFPCYGLAEATLFVAGVTAGDGHSSTRIDGRDVVSAGTPAADTTVVVVDAEGAAVTGGEVGEILVRGPGVARGYWGNPAATTAAFRATVPGHAGEFLRTGDLGAVVGGALHVAGRVKDLIIVGGRNHHPHDLEAAATSTDPRLRTAAAFQAGDDVLLVAELTGAAVRLPAGELAALSSAVRRSVSVDCGLDLTGVVFVRPGAIPRTSSGKIRRAATRDRYERGQLKVIGQAAAAVAPRDLRAVLVDRIGFAPTPADAARPLAALGLDSMKLMALKGAAESATGTRLPAELFFGDASLEDVLAAVPAAAHAEPTVFVPDECPATDSQLQMLFHDQLHPDDRSNTLSAALRLGRRFEPEQIRAAVAAAVAAHPALRTTIRDGLQHVHDEPRFDWEAVDAEGSDERAYLTEVSGRPFDLADGPLVRSAVVLAPASTTLLVACHHAVADYLSLRVVLTDVVAELVGDKDFARSGDTTADPRMWAVEQVRHLATPRAQARLAELADRWRPVRNELLFPAPPVPRRRKPAAVVDFTIDAGRTAALYARSAARGATAFTTVAAAYLRALHRVTGRPALTIGTTHHGRTDTRFANTVGYLVNPVPLRCDFTGGDRLAEVEDRTRHALRDALHTADLPFAALVRALAPDRHGQNPLFQATLTYQQSADGGFGDGFAVPSSGAHDTIGGVGVTVVDVPPADVAFALSLYGARDGDRMVYRLVYQRDLVGEAVARRVVEEFRLAIDEVADEVADEALGGKGLVLAEEVPGPTLGWAANLGAAFARTVELYGDRTAIRCGADSLTYRELDARVAALAGAIATRTTDSDLPVGILLDRSIDMVVAALAVVRTGAAYVPVDPSTPVARTSLILADAAPSLVITSASLAGRVGDAAPVLLVDRLPHAAPLPGDACRAGWESRAYVIFTSGTTGRPKGVAVSHGNLLRLLTATEDQYAFGCDDVWTLFHSFSFDFSVWEMWGALLYGGCLVVVPRETATDPAAFRALLRDEGVTVLNQTPTAFTQLIAEDARHTDRLPLRHVVFGGEALRFADLRGWVTKYGDTAPRLVNMYGITETTVHASFRRVLRADLDRTDSPIGVPLPDLDFVLVDDELNPVPDGATGEIVVTGPGVAAGYLNRPDLTAQRFVTVGGVRGYRSGDLAVRTEHGEYVYQGRRDDQVKIRGYRIELGEIQAALAGAPGVRQAAVVVDQPAADVVAKKPASTFRISDTRELIRGSAAPRTSGTARIVAYVAGDGLAGDEVFAHLHTHLPGYMVPASVVAVDAIPRNHNGKVDRDRLPAPTAANTLRASTVDDTVASPAERRMCGLFEEVLGTTGVRPDDSFFAVGGDSIIALRLRTAALAHGVAIELADIYALQTPRAIAAAAGAPPEDAVAPVVPFAQIGAADRALVPGGVVDAYPVSTLQAGFLFHSAYQTDVNMYCDVFMFTFGARYDHAAMRAAVDRAVAKHEMLRTSFDFTRYSEPLQLVHATAHLPLTCADLRDLDENARQAELSAWCEREKRTPYDWATPPLVRFAVHVLTDDTFRFAMSFHDATLDGWSESVMMTGILTEYWALLHDRPLGAVEPPVRRYADFVAAEREVLSRSSAREFWAREMADVVPTPLPSLASGASDVHDGRMGFLSVDLPSDVSAGLDELAGELRVSLKHVLVAVHARVQALVSGQAEVVVGIVSNGRVAQEGGTEALGVHINVVPFRLPATGRTWSELANAVLAKDTELLATRGFPYAEIRRLAGAGGDLFDVSFNFTHFHGYERLAAATGIAVLDAHAWMQTSFALRVELNKDPFSRLLSLDLEANMERVSEAQLHQIGELYRNALAHVVSAPDEVATNRHLLGEDTYRQLLAAGRGPVCPRAADGFLATFAKSVAAHPDRVAAVCGGDSVTYAELAARVASGAGWLSARGVRAGDVVALRAGRDIGYLVALMAVLRVGAVYLPLPAGPASRVASMLRRGAAVLVLHDDESADVVRAAATGIDTARLADIGDHLPYPGPLPGGRDGAYVIFTSGSTGEPKGALIRHDGMLNHVLAKVGVLGIAAGDRVAQDAAATFDISLWQWFSPLAVGATTVIYPDEIGQDPPRLLRAVATDGITVLEVAPSVLSVFCAELAHYGVAAFPPFALRWVASSGETLKPGAANEFRRLLPAVRLLNMWGITETSDDTTHHEVTGDVDERLPSVPVGTPIENTAVYVLDATGQPVPRGTPGELYVGGVAVGAGYVNDQERTAAAFVPDPFEPGATLYRTGDRGRMLADGLEFLGRVDRQLKIRGQRVELGEVEAALAAVPGVAESAVVVRTDEGENRLAGFFVARTALSASDIRAALGGVLPRYAVPDFLVRLDELPRTPHGKVDALALRRTEVLPAREQTAPAPPATATEAAVLEVIAGVLKTGAADPAADFFELGGHSLHATHVMARLRDRFGVHLPLRLLFEHRTARGIAAAVDEAVGDWRAEEVAAHGIPERPAGMTRFPLTLNQASLWYLHQVAPEDRAYDNLSLLHIRGPLDVAALRAAVATMARRHEVLTVRFGDQGGVPYQTPAPGAPVELAVVDATGVAAGREAMIAHVLGHDHRFDLARGPLTIARLHRFGPEDHVFEWRLHHIVTDGWSSDVAMREIREAYLAHLEGRAPDLPELRVQYADYARWQEDFLGTLAQPEENFWKSYLDGYGGVLDLATTHPRTPGRARTAGYATHRWDPVTAERITAFAARRHVTPFILGHAVTAVLMAKAAQQSDVVVGAVVAGRTVPETENLIGFFANTLPLRYSVDVTATPADVLAPVADSAVSALENQLLPFGRIVESSGVTRTPGVAPLVQVLTTFDNFPFDLSGLPGLTSTLVQVPQETSRFDLLFRFVEWDGLELTIQYDATLFSQGAAGQLLDGVVRLLDFFVASPDRPLTEAVLCDDASRSALAAIWRDLTGTDLTFDAATATTVLASEHATAFLDLAEQRGLLTALLLAL</sequence>
<dbReference type="SUPFAM" id="SSF47336">
    <property type="entry name" value="ACP-like"/>
    <property type="match status" value="3"/>
</dbReference>
<dbReference type="InterPro" id="IPR000873">
    <property type="entry name" value="AMP-dep_synth/lig_dom"/>
</dbReference>
<evidence type="ECO:0000256" key="1">
    <source>
        <dbReference type="ARBA" id="ARBA00001957"/>
    </source>
</evidence>
<dbReference type="InterPro" id="IPR025110">
    <property type="entry name" value="AMP-bd_C"/>
</dbReference>
<dbReference type="InterPro" id="IPR042099">
    <property type="entry name" value="ANL_N_sf"/>
</dbReference>
<dbReference type="InterPro" id="IPR040097">
    <property type="entry name" value="FAAL/FAAC"/>
</dbReference>
<keyword evidence="8" id="KW-1185">Reference proteome</keyword>
<dbReference type="NCBIfam" id="NF003417">
    <property type="entry name" value="PRK04813.1"/>
    <property type="match status" value="3"/>
</dbReference>
<dbReference type="Gene3D" id="2.30.38.10">
    <property type="entry name" value="Luciferase, Domain 3"/>
    <property type="match status" value="1"/>
</dbReference>
<feature type="domain" description="Carrier" evidence="6">
    <location>
        <begin position="543"/>
        <end position="617"/>
    </location>
</feature>
<dbReference type="PROSITE" id="PS50075">
    <property type="entry name" value="CARRIER"/>
    <property type="match status" value="3"/>
</dbReference>
<reference evidence="8" key="1">
    <citation type="journal article" date="2019" name="Int. J. Syst. Evol. Microbiol.">
        <title>The Global Catalogue of Microorganisms (GCM) 10K type strain sequencing project: providing services to taxonomists for standard genome sequencing and annotation.</title>
        <authorList>
            <consortium name="The Broad Institute Genomics Platform"/>
            <consortium name="The Broad Institute Genome Sequencing Center for Infectious Disease"/>
            <person name="Wu L."/>
            <person name="Ma J."/>
        </authorList>
    </citation>
    <scope>NUCLEOTIDE SEQUENCE [LARGE SCALE GENOMIC DNA]</scope>
    <source>
        <strain evidence="8">ZS-22-S1</strain>
    </source>
</reference>
<dbReference type="RefSeq" id="WP_378057864.1">
    <property type="nucleotide sequence ID" value="NZ_JBHSIS010000009.1"/>
</dbReference>
<evidence type="ECO:0000313" key="8">
    <source>
        <dbReference type="Proteomes" id="UP001595859"/>
    </source>
</evidence>
<feature type="domain" description="Carrier" evidence="6">
    <location>
        <begin position="1608"/>
        <end position="1682"/>
    </location>
</feature>
<dbReference type="PROSITE" id="PS00012">
    <property type="entry name" value="PHOSPHOPANTETHEINE"/>
    <property type="match status" value="1"/>
</dbReference>
<dbReference type="EMBL" id="JBHSIS010000009">
    <property type="protein sequence ID" value="MFC4855896.1"/>
    <property type="molecule type" value="Genomic_DNA"/>
</dbReference>
<dbReference type="Gene3D" id="1.10.1200.10">
    <property type="entry name" value="ACP-like"/>
    <property type="match status" value="2"/>
</dbReference>
<dbReference type="InterPro" id="IPR029058">
    <property type="entry name" value="AB_hydrolase_fold"/>
</dbReference>
<dbReference type="InterPro" id="IPR020845">
    <property type="entry name" value="AMP-binding_CS"/>
</dbReference>
<protein>
    <submittedName>
        <fullName evidence="7">Amino acid adenylation domain-containing protein</fullName>
    </submittedName>
</protein>
<dbReference type="CDD" id="cd19531">
    <property type="entry name" value="LCL_NRPS-like"/>
    <property type="match status" value="1"/>
</dbReference>
<dbReference type="CDD" id="cd05931">
    <property type="entry name" value="FAAL"/>
    <property type="match status" value="1"/>
</dbReference>
<dbReference type="Pfam" id="PF13193">
    <property type="entry name" value="AMP-binding_C"/>
    <property type="match status" value="1"/>
</dbReference>
<dbReference type="InterPro" id="IPR001242">
    <property type="entry name" value="Condensation_dom"/>
</dbReference>
<dbReference type="SMART" id="SM00823">
    <property type="entry name" value="PKS_PP"/>
    <property type="match status" value="3"/>
</dbReference>
<evidence type="ECO:0000259" key="6">
    <source>
        <dbReference type="PROSITE" id="PS50075"/>
    </source>
</evidence>
<gene>
    <name evidence="7" type="ORF">ACFPCV_20485</name>
</gene>
<dbReference type="Gene3D" id="3.40.50.12780">
    <property type="entry name" value="N-terminal domain of ligase-like"/>
    <property type="match status" value="2"/>
</dbReference>
<keyword evidence="2" id="KW-0596">Phosphopantetheine</keyword>
<proteinExistence type="predicted"/>
<organism evidence="7 8">
    <name type="scientific">Actinophytocola glycyrrhizae</name>
    <dbReference type="NCBI Taxonomy" id="2044873"/>
    <lineage>
        <taxon>Bacteria</taxon>
        <taxon>Bacillati</taxon>
        <taxon>Actinomycetota</taxon>
        <taxon>Actinomycetes</taxon>
        <taxon>Pseudonocardiales</taxon>
        <taxon>Pseudonocardiaceae</taxon>
    </lineage>
</organism>
<accession>A0ABV9S5Z0</accession>
<dbReference type="Gene3D" id="3.30.300.30">
    <property type="match status" value="3"/>
</dbReference>
<dbReference type="Gene3D" id="3.30.559.30">
    <property type="entry name" value="Nonribosomal peptide synthetase, condensation domain"/>
    <property type="match status" value="3"/>
</dbReference>
<evidence type="ECO:0000313" key="7">
    <source>
        <dbReference type="EMBL" id="MFC4855896.1"/>
    </source>
</evidence>
<dbReference type="PANTHER" id="PTHR45527:SF1">
    <property type="entry name" value="FATTY ACID SYNTHASE"/>
    <property type="match status" value="1"/>
</dbReference>
<dbReference type="Pfam" id="PF00550">
    <property type="entry name" value="PP-binding"/>
    <property type="match status" value="3"/>
</dbReference>
<name>A0ABV9S5Z0_9PSEU</name>
<dbReference type="Gene3D" id="3.30.559.10">
    <property type="entry name" value="Chloramphenicol acetyltransferase-like domain"/>
    <property type="match status" value="3"/>
</dbReference>
<keyword evidence="3" id="KW-0597">Phosphoprotein</keyword>
<comment type="cofactor">
    <cofactor evidence="1">
        <name>pantetheine 4'-phosphate</name>
        <dbReference type="ChEBI" id="CHEBI:47942"/>
    </cofactor>
</comment>
<dbReference type="SUPFAM" id="SSF52777">
    <property type="entry name" value="CoA-dependent acyltransferases"/>
    <property type="match status" value="6"/>
</dbReference>
<dbReference type="InterPro" id="IPR006162">
    <property type="entry name" value="Ppantetheine_attach_site"/>
</dbReference>
<dbReference type="Proteomes" id="UP001595859">
    <property type="component" value="Unassembled WGS sequence"/>
</dbReference>
<dbReference type="SUPFAM" id="SSF56801">
    <property type="entry name" value="Acetyl-CoA synthetase-like"/>
    <property type="match status" value="3"/>
</dbReference>
<dbReference type="CDD" id="cd17643">
    <property type="entry name" value="A_NRPS_Cytc1-like"/>
    <property type="match status" value="1"/>
</dbReference>
<evidence type="ECO:0000256" key="3">
    <source>
        <dbReference type="ARBA" id="ARBA00022553"/>
    </source>
</evidence>
<dbReference type="PROSITE" id="PS00455">
    <property type="entry name" value="AMP_BINDING"/>
    <property type="match status" value="3"/>
</dbReference>
<dbReference type="InterPro" id="IPR045851">
    <property type="entry name" value="AMP-bd_C_sf"/>
</dbReference>
<evidence type="ECO:0000256" key="4">
    <source>
        <dbReference type="ARBA" id="ARBA00022832"/>
    </source>
</evidence>
<comment type="caution">
    <text evidence="7">The sequence shown here is derived from an EMBL/GenBank/DDBJ whole genome shotgun (WGS) entry which is preliminary data.</text>
</comment>
<dbReference type="CDD" id="cd05930">
    <property type="entry name" value="A_NRPS"/>
    <property type="match status" value="1"/>
</dbReference>
<keyword evidence="4" id="KW-0276">Fatty acid metabolism</keyword>
<feature type="domain" description="Carrier" evidence="6">
    <location>
        <begin position="2673"/>
        <end position="2748"/>
    </location>
</feature>
<dbReference type="InterPro" id="IPR010071">
    <property type="entry name" value="AA_adenyl_dom"/>
</dbReference>
<dbReference type="InterPro" id="IPR009081">
    <property type="entry name" value="PP-bd_ACP"/>
</dbReference>
<dbReference type="Gene3D" id="3.40.50.980">
    <property type="match status" value="2"/>
</dbReference>
<dbReference type="Pfam" id="PF00668">
    <property type="entry name" value="Condensation"/>
    <property type="match status" value="3"/>
</dbReference>